<dbReference type="GO" id="GO:0016020">
    <property type="term" value="C:membrane"/>
    <property type="evidence" value="ECO:0007669"/>
    <property type="project" value="UniProtKB-SubCell"/>
</dbReference>
<name>A0A2V1B0D7_9ASCO</name>
<dbReference type="GO" id="GO:0051082">
    <property type="term" value="F:unfolded protein binding"/>
    <property type="evidence" value="ECO:0007669"/>
    <property type="project" value="InterPro"/>
</dbReference>
<protein>
    <recommendedName>
        <fullName evidence="10">Prefoldin, alpha subunit</fullName>
    </recommendedName>
</protein>
<dbReference type="SUPFAM" id="SSF46579">
    <property type="entry name" value="Prefoldin"/>
    <property type="match status" value="1"/>
</dbReference>
<evidence type="ECO:0000256" key="2">
    <source>
        <dbReference type="ARBA" id="ARBA00010048"/>
    </source>
</evidence>
<dbReference type="VEuPathDB" id="FungiDB:CXQ85_004083"/>
<dbReference type="InterPro" id="IPR009053">
    <property type="entry name" value="Prefoldin"/>
</dbReference>
<comment type="caution">
    <text evidence="8">The sequence shown here is derived from an EMBL/GenBank/DDBJ whole genome shotgun (WGS) entry which is preliminary data.</text>
</comment>
<dbReference type="GO" id="GO:0016272">
    <property type="term" value="C:prefoldin complex"/>
    <property type="evidence" value="ECO:0007669"/>
    <property type="project" value="InterPro"/>
</dbReference>
<dbReference type="OrthoDB" id="10267474at2759"/>
<keyword evidence="6" id="KW-0175">Coiled coil</keyword>
<dbReference type="GO" id="GO:0005737">
    <property type="term" value="C:cytoplasm"/>
    <property type="evidence" value="ECO:0007669"/>
    <property type="project" value="TreeGrafter"/>
</dbReference>
<dbReference type="Proteomes" id="UP000244309">
    <property type="component" value="Unassembled WGS sequence"/>
</dbReference>
<sequence length="223" mass="25230">MSKLPLSVRATDAVHRVFVLGLFGITAVGTGSILFNIYANSDFGGMNKNKLKFNKEEFDEKRAHDSEEKHQRKIDISQLEPQQLVEIRKSTEQEIQHFTQSLQALQTAQSKLQDCVNTIDNMEASKGGDLLVPMTASLYLPGKVVQKDRFMVDIGTGYFVEKDAESARKVYSKKLSKLGDDSKKLKEILVQKNEILNNLTLVLRKKVMDQQQQQQQQQQQASA</sequence>
<accession>A0A2V1B0D7</accession>
<dbReference type="RefSeq" id="XP_025344730.1">
    <property type="nucleotide sequence ID" value="XM_025487714.1"/>
</dbReference>
<evidence type="ECO:0008006" key="10">
    <source>
        <dbReference type="Google" id="ProtNLM"/>
    </source>
</evidence>
<proteinExistence type="inferred from homology"/>
<reference evidence="8 9" key="1">
    <citation type="submission" date="2017-12" db="EMBL/GenBank/DDBJ databases">
        <title>Genome Sequence of a Multidrug-Resistant Candida haemulonii Isolate from a Patient with Chronic Leg Ulcers in Israel.</title>
        <authorList>
            <person name="Chow N.A."/>
            <person name="Gade L."/>
            <person name="Batra D."/>
            <person name="Rowe L.A."/>
            <person name="Ben-Ami R."/>
            <person name="Loparev V.N."/>
            <person name="Litvintseva A.P."/>
        </authorList>
    </citation>
    <scope>NUCLEOTIDE SEQUENCE [LARGE SCALE GENOMIC DNA]</scope>
    <source>
        <strain evidence="8 9">B11899</strain>
    </source>
</reference>
<keyword evidence="5 7" id="KW-0472">Membrane</keyword>
<dbReference type="AlphaFoldDB" id="A0A2V1B0D7"/>
<dbReference type="NCBIfam" id="TIGR00293">
    <property type="entry name" value="prefoldin subunit alpha"/>
    <property type="match status" value="1"/>
</dbReference>
<keyword evidence="9" id="KW-1185">Reference proteome</keyword>
<dbReference type="PANTHER" id="PTHR12674:SF2">
    <property type="entry name" value="PREFOLDIN SUBUNIT 5"/>
    <property type="match status" value="1"/>
</dbReference>
<keyword evidence="3 7" id="KW-0812">Transmembrane</keyword>
<evidence type="ECO:0000256" key="7">
    <source>
        <dbReference type="SAM" id="Phobius"/>
    </source>
</evidence>
<dbReference type="InterPro" id="IPR029208">
    <property type="entry name" value="COX14"/>
</dbReference>
<dbReference type="GO" id="GO:1990114">
    <property type="term" value="P:RNA polymerase II core complex assembly"/>
    <property type="evidence" value="ECO:0007669"/>
    <property type="project" value="TreeGrafter"/>
</dbReference>
<evidence type="ECO:0000256" key="5">
    <source>
        <dbReference type="ARBA" id="ARBA00023136"/>
    </source>
</evidence>
<dbReference type="STRING" id="45357.A0A2V1B0D7"/>
<dbReference type="CDD" id="cd23157">
    <property type="entry name" value="Prefoldin_5"/>
    <property type="match status" value="1"/>
</dbReference>
<evidence type="ECO:0000256" key="1">
    <source>
        <dbReference type="ARBA" id="ARBA00004167"/>
    </source>
</evidence>
<dbReference type="GO" id="GO:1990115">
    <property type="term" value="P:RNA polymerase III assembly"/>
    <property type="evidence" value="ECO:0007669"/>
    <property type="project" value="TreeGrafter"/>
</dbReference>
<dbReference type="InterPro" id="IPR004127">
    <property type="entry name" value="Prefoldin_subunit_alpha"/>
</dbReference>
<comment type="similarity">
    <text evidence="2">Belongs to the prefoldin subunit alpha family.</text>
</comment>
<dbReference type="EMBL" id="PKFO01000011">
    <property type="protein sequence ID" value="PVH23790.1"/>
    <property type="molecule type" value="Genomic_DNA"/>
</dbReference>
<organism evidence="8 9">
    <name type="scientific">Candidozyma haemuli</name>
    <dbReference type="NCBI Taxonomy" id="45357"/>
    <lineage>
        <taxon>Eukaryota</taxon>
        <taxon>Fungi</taxon>
        <taxon>Dikarya</taxon>
        <taxon>Ascomycota</taxon>
        <taxon>Saccharomycotina</taxon>
        <taxon>Pichiomycetes</taxon>
        <taxon>Metschnikowiaceae</taxon>
        <taxon>Candidozyma</taxon>
    </lineage>
</organism>
<dbReference type="PANTHER" id="PTHR12674">
    <property type="entry name" value="PREFOLDIN SUBUNIT 5"/>
    <property type="match status" value="1"/>
</dbReference>
<evidence type="ECO:0000256" key="3">
    <source>
        <dbReference type="ARBA" id="ARBA00022692"/>
    </source>
</evidence>
<keyword evidence="4 7" id="KW-1133">Transmembrane helix</keyword>
<dbReference type="InterPro" id="IPR011599">
    <property type="entry name" value="PFD_alpha_archaea"/>
</dbReference>
<feature type="coiled-coil region" evidence="6">
    <location>
        <begin position="88"/>
        <end position="125"/>
    </location>
</feature>
<dbReference type="Gene3D" id="1.10.287.370">
    <property type="match status" value="1"/>
</dbReference>
<dbReference type="GO" id="GO:1990113">
    <property type="term" value="P:RNA polymerase I assembly"/>
    <property type="evidence" value="ECO:0007669"/>
    <property type="project" value="TreeGrafter"/>
</dbReference>
<evidence type="ECO:0000256" key="6">
    <source>
        <dbReference type="SAM" id="Coils"/>
    </source>
</evidence>
<dbReference type="Pfam" id="PF14880">
    <property type="entry name" value="COX14"/>
    <property type="match status" value="1"/>
</dbReference>
<evidence type="ECO:0000313" key="9">
    <source>
        <dbReference type="Proteomes" id="UP000244309"/>
    </source>
</evidence>
<comment type="subcellular location">
    <subcellularLocation>
        <location evidence="1">Membrane</location>
        <topology evidence="1">Single-pass membrane protein</topology>
    </subcellularLocation>
</comment>
<dbReference type="Pfam" id="PF02996">
    <property type="entry name" value="Prefoldin"/>
    <property type="match status" value="1"/>
</dbReference>
<dbReference type="GO" id="GO:0006457">
    <property type="term" value="P:protein folding"/>
    <property type="evidence" value="ECO:0007669"/>
    <property type="project" value="InterPro"/>
</dbReference>
<gene>
    <name evidence="8" type="ORF">CXQ85_004083</name>
</gene>
<feature type="transmembrane region" description="Helical" evidence="7">
    <location>
        <begin position="20"/>
        <end position="39"/>
    </location>
</feature>
<evidence type="ECO:0000256" key="4">
    <source>
        <dbReference type="ARBA" id="ARBA00022989"/>
    </source>
</evidence>
<dbReference type="GeneID" id="37009413"/>
<evidence type="ECO:0000313" key="8">
    <source>
        <dbReference type="EMBL" id="PVH23790.1"/>
    </source>
</evidence>